<evidence type="ECO:0000313" key="3">
    <source>
        <dbReference type="Proteomes" id="UP001152795"/>
    </source>
</evidence>
<evidence type="ECO:0000313" key="2">
    <source>
        <dbReference type="EMBL" id="CAB4023685.1"/>
    </source>
</evidence>
<proteinExistence type="predicted"/>
<keyword evidence="3" id="KW-1185">Reference proteome</keyword>
<reference evidence="2" key="1">
    <citation type="submission" date="2020-04" db="EMBL/GenBank/DDBJ databases">
        <authorList>
            <person name="Alioto T."/>
            <person name="Alioto T."/>
            <person name="Gomez Garrido J."/>
        </authorList>
    </citation>
    <scope>NUCLEOTIDE SEQUENCE</scope>
    <source>
        <strain evidence="2">A484AB</strain>
    </source>
</reference>
<comment type="caution">
    <text evidence="2">The sequence shown here is derived from an EMBL/GenBank/DDBJ whole genome shotgun (WGS) entry which is preliminary data.</text>
</comment>
<dbReference type="InterPro" id="IPR029476">
    <property type="entry name" value="DNase_NucA_NucB"/>
</dbReference>
<organism evidence="2 3">
    <name type="scientific">Paramuricea clavata</name>
    <name type="common">Red gorgonian</name>
    <name type="synonym">Violescent sea-whip</name>
    <dbReference type="NCBI Taxonomy" id="317549"/>
    <lineage>
        <taxon>Eukaryota</taxon>
        <taxon>Metazoa</taxon>
        <taxon>Cnidaria</taxon>
        <taxon>Anthozoa</taxon>
        <taxon>Octocorallia</taxon>
        <taxon>Malacalcyonacea</taxon>
        <taxon>Plexauridae</taxon>
        <taxon>Paramuricea</taxon>
    </lineage>
</organism>
<feature type="domain" description="Deoxyribonuclease NucA/NucB" evidence="1">
    <location>
        <begin position="69"/>
        <end position="159"/>
    </location>
</feature>
<evidence type="ECO:0000259" key="1">
    <source>
        <dbReference type="Pfam" id="PF14040"/>
    </source>
</evidence>
<dbReference type="Pfam" id="PF14040">
    <property type="entry name" value="DNase_NucA_NucB"/>
    <property type="match status" value="1"/>
</dbReference>
<name>A0A6S7IWD7_PARCT</name>
<accession>A0A6S7IWD7</accession>
<dbReference type="OrthoDB" id="10049943at2759"/>
<dbReference type="AlphaFoldDB" id="A0A6S7IWD7"/>
<sequence length="161" mass="17704">MKILLLSVCVVLLVAFTTANTLGDSTDEIENEESSLEKRARKCPTIVFPCGRGTTMPAVCRNMRDAIKKQGKPTRLHRVAAKNDINKNRRASGCPKLTILKRKKMPGFNCDEYPFASSKEGGKGSKIMMVPVRENSQQGGLLAGFYRKHGIVNGGCYNVKV</sequence>
<dbReference type="Proteomes" id="UP001152795">
    <property type="component" value="Unassembled WGS sequence"/>
</dbReference>
<protein>
    <recommendedName>
        <fullName evidence="1">Deoxyribonuclease NucA/NucB domain-containing protein</fullName>
    </recommendedName>
</protein>
<gene>
    <name evidence="2" type="ORF">PACLA_8A032029</name>
</gene>
<dbReference type="EMBL" id="CACRXK020012628">
    <property type="protein sequence ID" value="CAB4023685.1"/>
    <property type="molecule type" value="Genomic_DNA"/>
</dbReference>